<reference evidence="1" key="1">
    <citation type="submission" date="2018-05" db="EMBL/GenBank/DDBJ databases">
        <authorList>
            <person name="Lanie J.A."/>
            <person name="Ng W.-L."/>
            <person name="Kazmierczak K.M."/>
            <person name="Andrzejewski T.M."/>
            <person name="Davidsen T.M."/>
            <person name="Wayne K.J."/>
            <person name="Tettelin H."/>
            <person name="Glass J.I."/>
            <person name="Rusch D."/>
            <person name="Podicherti R."/>
            <person name="Tsui H.-C.T."/>
            <person name="Winkler M.E."/>
        </authorList>
    </citation>
    <scope>NUCLEOTIDE SEQUENCE</scope>
</reference>
<protein>
    <submittedName>
        <fullName evidence="1">Uncharacterized protein</fullName>
    </submittedName>
</protein>
<dbReference type="EMBL" id="UINC01147136">
    <property type="protein sequence ID" value="SVD38281.1"/>
    <property type="molecule type" value="Genomic_DNA"/>
</dbReference>
<evidence type="ECO:0000313" key="1">
    <source>
        <dbReference type="EMBL" id="SVD38281.1"/>
    </source>
</evidence>
<feature type="non-terminal residue" evidence="1">
    <location>
        <position position="36"/>
    </location>
</feature>
<dbReference type="AlphaFoldDB" id="A0A382UX95"/>
<proteinExistence type="predicted"/>
<sequence length="36" mass="3927">VDAAGADWAAEQLARCVELGAQFIAFHDTHYPALLR</sequence>
<accession>A0A382UX95</accession>
<name>A0A382UX95_9ZZZZ</name>
<organism evidence="1">
    <name type="scientific">marine metagenome</name>
    <dbReference type="NCBI Taxonomy" id="408172"/>
    <lineage>
        <taxon>unclassified sequences</taxon>
        <taxon>metagenomes</taxon>
        <taxon>ecological metagenomes</taxon>
    </lineage>
</organism>
<feature type="non-terminal residue" evidence="1">
    <location>
        <position position="1"/>
    </location>
</feature>
<gene>
    <name evidence="1" type="ORF">METZ01_LOCUS391135</name>
</gene>